<reference evidence="3 4" key="1">
    <citation type="journal article" date="2014" name="Genome Biol. Evol.">
        <title>The secreted proteins of Achlya hypogyna and Thraustotheca clavata identify the ancestral oomycete secretome and reveal gene acquisitions by horizontal gene transfer.</title>
        <authorList>
            <person name="Misner I."/>
            <person name="Blouin N."/>
            <person name="Leonard G."/>
            <person name="Richards T.A."/>
            <person name="Lane C.E."/>
        </authorList>
    </citation>
    <scope>NUCLEOTIDE SEQUENCE [LARGE SCALE GENOMIC DNA]</scope>
    <source>
        <strain evidence="3 4">ATCC 34112</strain>
    </source>
</reference>
<proteinExistence type="predicted"/>
<dbReference type="GO" id="GO:0000127">
    <property type="term" value="C:transcription factor TFIIIC complex"/>
    <property type="evidence" value="ECO:0007669"/>
    <property type="project" value="InterPro"/>
</dbReference>
<protein>
    <recommendedName>
        <fullName evidence="2">GTF3C1 extended winged-helix domain-containing protein</fullName>
    </recommendedName>
</protein>
<dbReference type="GO" id="GO:0005634">
    <property type="term" value="C:nucleus"/>
    <property type="evidence" value="ECO:0007669"/>
    <property type="project" value="UniProtKB-SubCell"/>
</dbReference>
<gene>
    <name evidence="3" type="ORF">THRCLA_07733</name>
</gene>
<dbReference type="PANTHER" id="PTHR15180">
    <property type="entry name" value="GENERAL TRANSCRIPTION FACTOR 3C POLYPEPTIDE 1"/>
    <property type="match status" value="1"/>
</dbReference>
<organism evidence="3 4">
    <name type="scientific">Thraustotheca clavata</name>
    <dbReference type="NCBI Taxonomy" id="74557"/>
    <lineage>
        <taxon>Eukaryota</taxon>
        <taxon>Sar</taxon>
        <taxon>Stramenopiles</taxon>
        <taxon>Oomycota</taxon>
        <taxon>Saprolegniomycetes</taxon>
        <taxon>Saprolegniales</taxon>
        <taxon>Achlyaceae</taxon>
        <taxon>Thraustotheca</taxon>
    </lineage>
</organism>
<dbReference type="InterPro" id="IPR044210">
    <property type="entry name" value="Tfc3-like"/>
</dbReference>
<feature type="region of interest" description="Disordered" evidence="1">
    <location>
        <begin position="92"/>
        <end position="127"/>
    </location>
</feature>
<sequence length="1498" mass="171125">MVAKEGPMAGRSVLQMLPALYDAIALGGRAGVSIQELFSQFDVQDQVREACWISLRHGKYNNQPIRFYHVDRLPTNDNKTTTTMTNAMGKRKATTVLPTKTKKRKKNDDGEASEDDTIKKAAPTVNRPRTIDMKDEVDARTIDFTEAREDEKLVVVADEALRLKALGLSQSDSVDINPAHIDILELVARTRSAGIVITDLAATLFPGNVKKIHHFLDCLIARQLCVKRIVAVSFKRFNIVHLTKYAAAFQPTMIAPGAVFEDEQLNKQQHVQRIYKALTVSNESSAVFADLAKRFVWSKRLQETIRNYIVQECIRDNTFPISLFMATCRSGERSLGRKLWCVRINEEAERLKATNVKITDESFAKPALYEVGPHEFMYRMIESTPEGLTIPQVRDNCGISDRWCYKKVQALLVSYNLQTEKLLVGRSASYLFRVQGSDSTATQTQEQVKPDIHSKTESTEPKEVDKEYKYASLKSAIQDAGLKPIANVMDTRSQFAMELVTERKIVALTTYRRMLVMREHQNKLRNKGFIDHRTITKIFQQLVKQNQVVFLDVLIPSSRGRYNKTRKVRCVALPSVLNEPEQPTIRHFIETYTPDDLSDLGMLYSDPSFNVVIRDTDGAKKASSLSKQVVYSRNAQIKAQRHAAILSRQNRKIGAAFGLACRTKLFHIAICEIVISLGLWNHKTVDAIPFSLQQVMSRMSVHDFIHIFGCTERLTSAEETELIEALRNKDSDWNCINVNIQSKLLKHKWRRVRRLIEILRELNVLVQEKPTDNASVVPAVFDDVDDMVLRVAEETITGGRFTLNRANLEIPLVEERDKKTRIKLTDMSSFVRPSDFFKYKKLLDNCLSASHTFYELSHVKAYWDVLECISIERTRFELVGQNGYPIPCFVSPCMFVSTSSYVRHAWIDLVSGRNVGQAKKTSSKRRKIPQRHSYNVLDYRPKAYNKKSMKTRAVPHRTKFKSPLVGVPDDKVLELYFKELPDTWNIPVPVELRLPNEGKSVFRSPKLGRSKVNYSAISAKVGDVNPQKLKRRLQVLMKEPLQIKRQRLMEADMLARKNPSGLFLEEAQVKVSPRLFCCLIRAIQMMVQPDDLYVPKVADELFAQWSTSELQMVWRYLWFAHMLVKTTVKDLGHRRGFSLAPSKFDFLRLHPAMYPITMFLEAKDHMASYFDEDDDDIEIQVPDNADPGHMAILLSGAVQGTIQLLPVLAEPHELDICEPPRKKGHAKYVDGVAGHLARFTRGSNALECIEAKWSVTSQRRYDEEEMDMHHDLHHVEDKDEASEDENLKEKLLKDLEDAGAMGRTNLELFKVYSTYSPNVIIATVASLVNAGKVLEAHSYAHLHYVSMQYAELWSIYPYKLLPDKTLEFDKTKPSSCRPWLCMDGSVNEKFLLVLKREVALMVWRYPGMCENDIRSQFRGLLGLQDARSLCFQLVDEDVIYCEANAKKPFCSLFSSPKDTSRPIPGTYHMDRSQYTLRFFPTVSCIENLGAVVDELLNN</sequence>
<dbReference type="PANTHER" id="PTHR15180:SF1">
    <property type="entry name" value="GENERAL TRANSCRIPTION FACTOR 3C POLYPEPTIDE 1"/>
    <property type="match status" value="1"/>
</dbReference>
<evidence type="ECO:0000256" key="1">
    <source>
        <dbReference type="SAM" id="MobiDB-lite"/>
    </source>
</evidence>
<dbReference type="GO" id="GO:0042791">
    <property type="term" value="P:5S class rRNA transcription by RNA polymerase III"/>
    <property type="evidence" value="ECO:0007669"/>
    <property type="project" value="TreeGrafter"/>
</dbReference>
<dbReference type="Pfam" id="PF24101">
    <property type="entry name" value="WHD_GTF3C1"/>
    <property type="match status" value="1"/>
</dbReference>
<evidence type="ECO:0000313" key="4">
    <source>
        <dbReference type="Proteomes" id="UP000243217"/>
    </source>
</evidence>
<dbReference type="EMBL" id="JNBS01002078">
    <property type="protein sequence ID" value="OQR95593.1"/>
    <property type="molecule type" value="Genomic_DNA"/>
</dbReference>
<accession>A0A1V9ZC65</accession>
<feature type="domain" description="GTF3C1 extended winged-helix" evidence="2">
    <location>
        <begin position="489"/>
        <end position="592"/>
    </location>
</feature>
<name>A0A1V9ZC65_9STRA</name>
<dbReference type="GO" id="GO:0003677">
    <property type="term" value="F:DNA binding"/>
    <property type="evidence" value="ECO:0007669"/>
    <property type="project" value="UniProtKB-KW"/>
</dbReference>
<evidence type="ECO:0000313" key="3">
    <source>
        <dbReference type="EMBL" id="OQR95593.1"/>
    </source>
</evidence>
<dbReference type="OrthoDB" id="68020at2759"/>
<keyword evidence="4" id="KW-1185">Reference proteome</keyword>
<dbReference type="GO" id="GO:0006384">
    <property type="term" value="P:transcription initiation at RNA polymerase III promoter"/>
    <property type="evidence" value="ECO:0007669"/>
    <property type="project" value="InterPro"/>
</dbReference>
<dbReference type="STRING" id="74557.A0A1V9ZC65"/>
<evidence type="ECO:0000259" key="2">
    <source>
        <dbReference type="Pfam" id="PF24101"/>
    </source>
</evidence>
<dbReference type="Proteomes" id="UP000243217">
    <property type="component" value="Unassembled WGS sequence"/>
</dbReference>
<dbReference type="InterPro" id="IPR056467">
    <property type="entry name" value="eWH_GTF3C1"/>
</dbReference>
<comment type="caution">
    <text evidence="3">The sequence shown here is derived from an EMBL/GenBank/DDBJ whole genome shotgun (WGS) entry which is preliminary data.</text>
</comment>